<dbReference type="EMBL" id="CAJVPI010000679">
    <property type="protein sequence ID" value="CAG8562160.1"/>
    <property type="molecule type" value="Genomic_DNA"/>
</dbReference>
<sequence length="562" mass="65322">MTFPLPDECITNILDHIHYHDLSTLHCALLINRRWCTEATSLLWRQPFNVLGRIDSDHAINLVPTQRRRLLCGYRYVKLVDSYLPFLSEKTRSAFGIRLNQTNRSPTFDYPKLLRELDLSDLQTAAHYWCEAHHPISETKDGHNNNDPGKTEYRSLADELCKLFLDRCERFDFLCFNEKEPNKYQLPQLQEWYPNLYRFTPSPKCVTRLNGLVIGPTLLEQLYSTGILKHSTNVECLRIEGFCKPADYLQSFIESQRKLRKLTIDGFWVTKLQTVLPALNSQHSLTYIEFYRCWLNDIALLGNYSICQNIETLRIISCRRNLNGQYFSFANCHFSRLKRLDFIGIKYDYRAHTSWVGTWGSPPIEELSILLRRAAGTLQEVNLGLWITDIESVLPTLMKYCMNVTRFSATLTRAEDILILLHSLRGFTQVTELSISSLNVLSTQDVLSVYSSYRAKNMISVPSHIRKLSIDTEWTSIREPLRWLLKHCEAKLNVISWICMMGDVKQSLKIIKDYSMRIGRIVQKPHVTGNPAFPDLVRVEVKLCEEEKNVGKEETVLARHFL</sequence>
<evidence type="ECO:0000313" key="2">
    <source>
        <dbReference type="Proteomes" id="UP000789739"/>
    </source>
</evidence>
<dbReference type="AlphaFoldDB" id="A0A9N9FU06"/>
<dbReference type="OrthoDB" id="2317252at2759"/>
<evidence type="ECO:0000313" key="1">
    <source>
        <dbReference type="EMBL" id="CAG8562160.1"/>
    </source>
</evidence>
<dbReference type="InterPro" id="IPR032675">
    <property type="entry name" value="LRR_dom_sf"/>
</dbReference>
<comment type="caution">
    <text evidence="1">The sequence shown here is derived from an EMBL/GenBank/DDBJ whole genome shotgun (WGS) entry which is preliminary data.</text>
</comment>
<dbReference type="Gene3D" id="3.80.10.10">
    <property type="entry name" value="Ribonuclease Inhibitor"/>
    <property type="match status" value="1"/>
</dbReference>
<dbReference type="SUPFAM" id="SSF52047">
    <property type="entry name" value="RNI-like"/>
    <property type="match status" value="1"/>
</dbReference>
<reference evidence="1" key="1">
    <citation type="submission" date="2021-06" db="EMBL/GenBank/DDBJ databases">
        <authorList>
            <person name="Kallberg Y."/>
            <person name="Tangrot J."/>
            <person name="Rosling A."/>
        </authorList>
    </citation>
    <scope>NUCLEOTIDE SEQUENCE</scope>
    <source>
        <strain evidence="1">BR232B</strain>
    </source>
</reference>
<gene>
    <name evidence="1" type="ORF">PBRASI_LOCUS5648</name>
</gene>
<proteinExistence type="predicted"/>
<accession>A0A9N9FU06</accession>
<organism evidence="1 2">
    <name type="scientific">Paraglomus brasilianum</name>
    <dbReference type="NCBI Taxonomy" id="144538"/>
    <lineage>
        <taxon>Eukaryota</taxon>
        <taxon>Fungi</taxon>
        <taxon>Fungi incertae sedis</taxon>
        <taxon>Mucoromycota</taxon>
        <taxon>Glomeromycotina</taxon>
        <taxon>Glomeromycetes</taxon>
        <taxon>Paraglomerales</taxon>
        <taxon>Paraglomeraceae</taxon>
        <taxon>Paraglomus</taxon>
    </lineage>
</organism>
<name>A0A9N9FU06_9GLOM</name>
<dbReference type="Proteomes" id="UP000789739">
    <property type="component" value="Unassembled WGS sequence"/>
</dbReference>
<keyword evidence="2" id="KW-1185">Reference proteome</keyword>
<protein>
    <submittedName>
        <fullName evidence="1">7432_t:CDS:1</fullName>
    </submittedName>
</protein>